<accession>A0A843WL21</accession>
<sequence length="118" mass="12305">MSASRLLGALAGKVQRDHLVNLVGTFVSVSFSSLPLTSSASFLVLTVQLASSSISKNSGFGFSSAGDVATTDLVLIDQNQGVKECKSSSTSKNSPDEVEALAIFKLLSGLVNYTYVLI</sequence>
<dbReference type="AlphaFoldDB" id="A0A843WL21"/>
<dbReference type="Proteomes" id="UP000652761">
    <property type="component" value="Unassembled WGS sequence"/>
</dbReference>
<proteinExistence type="predicted"/>
<name>A0A843WL21_COLES</name>
<organism evidence="1 2">
    <name type="scientific">Colocasia esculenta</name>
    <name type="common">Wild taro</name>
    <name type="synonym">Arum esculentum</name>
    <dbReference type="NCBI Taxonomy" id="4460"/>
    <lineage>
        <taxon>Eukaryota</taxon>
        <taxon>Viridiplantae</taxon>
        <taxon>Streptophyta</taxon>
        <taxon>Embryophyta</taxon>
        <taxon>Tracheophyta</taxon>
        <taxon>Spermatophyta</taxon>
        <taxon>Magnoliopsida</taxon>
        <taxon>Liliopsida</taxon>
        <taxon>Araceae</taxon>
        <taxon>Aroideae</taxon>
        <taxon>Colocasieae</taxon>
        <taxon>Colocasia</taxon>
    </lineage>
</organism>
<protein>
    <submittedName>
        <fullName evidence="1">Uncharacterized protein</fullName>
    </submittedName>
</protein>
<evidence type="ECO:0000313" key="1">
    <source>
        <dbReference type="EMBL" id="MQM08376.1"/>
    </source>
</evidence>
<keyword evidence="2" id="KW-1185">Reference proteome</keyword>
<gene>
    <name evidence="1" type="ORF">Taro_041231</name>
</gene>
<reference evidence="1" key="1">
    <citation type="submission" date="2017-07" db="EMBL/GenBank/DDBJ databases">
        <title>Taro Niue Genome Assembly and Annotation.</title>
        <authorList>
            <person name="Atibalentja N."/>
            <person name="Keating K."/>
            <person name="Fields C.J."/>
        </authorList>
    </citation>
    <scope>NUCLEOTIDE SEQUENCE</scope>
    <source>
        <strain evidence="1">Niue_2</strain>
        <tissue evidence="1">Leaf</tissue>
    </source>
</reference>
<evidence type="ECO:0000313" key="2">
    <source>
        <dbReference type="Proteomes" id="UP000652761"/>
    </source>
</evidence>
<comment type="caution">
    <text evidence="1">The sequence shown here is derived from an EMBL/GenBank/DDBJ whole genome shotgun (WGS) entry which is preliminary data.</text>
</comment>
<dbReference type="EMBL" id="NMUH01004106">
    <property type="protein sequence ID" value="MQM08376.1"/>
    <property type="molecule type" value="Genomic_DNA"/>
</dbReference>